<dbReference type="GO" id="GO:0005886">
    <property type="term" value="C:plasma membrane"/>
    <property type="evidence" value="ECO:0007669"/>
    <property type="project" value="UniProtKB-SubCell"/>
</dbReference>
<keyword evidence="10" id="KW-1185">Reference proteome</keyword>
<accession>A0A091BYE7</accession>
<evidence type="ECO:0000313" key="9">
    <source>
        <dbReference type="EMBL" id="KFN89749.1"/>
    </source>
</evidence>
<evidence type="ECO:0000256" key="1">
    <source>
        <dbReference type="ARBA" id="ARBA00004429"/>
    </source>
</evidence>
<feature type="transmembrane region" description="Helical" evidence="8">
    <location>
        <begin position="12"/>
        <end position="38"/>
    </location>
</feature>
<feature type="transmembrane region" description="Helical" evidence="8">
    <location>
        <begin position="50"/>
        <end position="70"/>
    </location>
</feature>
<dbReference type="PATRIC" id="fig|1302648.3.peg.1792"/>
<comment type="caution">
    <text evidence="9">The sequence shown here is derived from an EMBL/GenBank/DDBJ whole genome shotgun (WGS) entry which is preliminary data.</text>
</comment>
<dbReference type="PANTHER" id="PTHR37819">
    <property type="entry name" value="PROTEIN PSIE"/>
    <property type="match status" value="1"/>
</dbReference>
<evidence type="ECO:0000256" key="7">
    <source>
        <dbReference type="ARBA" id="ARBA00023136"/>
    </source>
</evidence>
<keyword evidence="6 8" id="KW-1133">Transmembrane helix</keyword>
<evidence type="ECO:0000256" key="5">
    <source>
        <dbReference type="ARBA" id="ARBA00022692"/>
    </source>
</evidence>
<evidence type="ECO:0000256" key="6">
    <source>
        <dbReference type="ARBA" id="ARBA00022989"/>
    </source>
</evidence>
<proteinExistence type="inferred from homology"/>
<evidence type="ECO:0000256" key="2">
    <source>
        <dbReference type="ARBA" id="ARBA00005632"/>
    </source>
</evidence>
<sequence>MRRFDSFEKIVSFIVDVMLGFLVIVVLIAMGMAIYDIFTHVVEMSSMNELYYVIEEIATWFILLEVFLMLLRYVKEGHHVPVRYLILIGITAVSRKLLLEHGTGLDALMLAIAILVLVFDLLLLERVRAFHTHKHSSKEEGEDF</sequence>
<gene>
    <name evidence="9" type="ORF">TMU3MR103_1831</name>
</gene>
<evidence type="ECO:0000256" key="4">
    <source>
        <dbReference type="ARBA" id="ARBA00022475"/>
    </source>
</evidence>
<protein>
    <recommendedName>
        <fullName evidence="3">Protein PsiE</fullName>
    </recommendedName>
</protein>
<comment type="similarity">
    <text evidence="2">Belongs to the PsiE family.</text>
</comment>
<dbReference type="GO" id="GO:0016036">
    <property type="term" value="P:cellular response to phosphate starvation"/>
    <property type="evidence" value="ECO:0007669"/>
    <property type="project" value="InterPro"/>
</dbReference>
<feature type="transmembrane region" description="Helical" evidence="8">
    <location>
        <begin position="105"/>
        <end position="124"/>
    </location>
</feature>
<comment type="subcellular location">
    <subcellularLocation>
        <location evidence="1">Cell inner membrane</location>
        <topology evidence="1">Multi-pass membrane protein</topology>
    </subcellularLocation>
</comment>
<dbReference type="InterPro" id="IPR020948">
    <property type="entry name" value="P_starv_induced_PsiE-like"/>
</dbReference>
<dbReference type="Pfam" id="PF06146">
    <property type="entry name" value="PsiE"/>
    <property type="match status" value="1"/>
</dbReference>
<keyword evidence="5 8" id="KW-0812">Transmembrane</keyword>
<dbReference type="PANTHER" id="PTHR37819:SF1">
    <property type="entry name" value="PROTEIN PSIE"/>
    <property type="match status" value="1"/>
</dbReference>
<evidence type="ECO:0000313" key="10">
    <source>
        <dbReference type="Proteomes" id="UP000029381"/>
    </source>
</evidence>
<evidence type="ECO:0000256" key="8">
    <source>
        <dbReference type="SAM" id="Phobius"/>
    </source>
</evidence>
<dbReference type="Proteomes" id="UP000029381">
    <property type="component" value="Unassembled WGS sequence"/>
</dbReference>
<keyword evidence="7 8" id="KW-0472">Membrane</keyword>
<reference evidence="9 10" key="1">
    <citation type="submission" date="2014-08" db="EMBL/GenBank/DDBJ databases">
        <title>Genome sequence of Tetragenococcus muriaticus.</title>
        <authorList>
            <person name="Chuea-nongthon C."/>
            <person name="Rodtong S."/>
            <person name="Yongsawatdigul J."/>
            <person name="Steele J.L."/>
            <person name="Liu X.-y."/>
            <person name="Speers J."/>
            <person name="Glasner J.D."/>
            <person name="Neeno-Eckwall E.C."/>
        </authorList>
    </citation>
    <scope>NUCLEOTIDE SEQUENCE [LARGE SCALE GENOMIC DNA]</scope>
    <source>
        <strain evidence="9 10">3MR10-3</strain>
    </source>
</reference>
<name>A0A091BYE7_9ENTE</name>
<dbReference type="EMBL" id="JPVT01000198">
    <property type="protein sequence ID" value="KFN89749.1"/>
    <property type="molecule type" value="Genomic_DNA"/>
</dbReference>
<feature type="transmembrane region" description="Helical" evidence="8">
    <location>
        <begin position="82"/>
        <end position="99"/>
    </location>
</feature>
<dbReference type="RefSeq" id="WP_028790370.1">
    <property type="nucleotide sequence ID" value="NZ_JPVT01000198.1"/>
</dbReference>
<keyword evidence="4" id="KW-1003">Cell membrane</keyword>
<dbReference type="AlphaFoldDB" id="A0A091BYE7"/>
<organism evidence="9 10">
    <name type="scientific">Tetragenococcus muriaticus 3MR10-3</name>
    <dbReference type="NCBI Taxonomy" id="1302648"/>
    <lineage>
        <taxon>Bacteria</taxon>
        <taxon>Bacillati</taxon>
        <taxon>Bacillota</taxon>
        <taxon>Bacilli</taxon>
        <taxon>Lactobacillales</taxon>
        <taxon>Enterococcaceae</taxon>
        <taxon>Tetragenococcus</taxon>
    </lineage>
</organism>
<dbReference type="InterPro" id="IPR009315">
    <property type="entry name" value="P_starv_induced_PsiE"/>
</dbReference>
<evidence type="ECO:0000256" key="3">
    <source>
        <dbReference type="ARBA" id="ARBA00021903"/>
    </source>
</evidence>